<dbReference type="Proteomes" id="UP001233999">
    <property type="component" value="Unassembled WGS sequence"/>
</dbReference>
<reference evidence="2" key="2">
    <citation type="submission" date="2023-05" db="EMBL/GenBank/DDBJ databases">
        <authorList>
            <person name="Fouks B."/>
        </authorList>
    </citation>
    <scope>NUCLEOTIDE SEQUENCE</scope>
    <source>
        <strain evidence="2">Stay&amp;Tobe</strain>
        <tissue evidence="2">Testes</tissue>
    </source>
</reference>
<dbReference type="EMBL" id="JASPKZ010000463">
    <property type="protein sequence ID" value="KAJ9599931.1"/>
    <property type="molecule type" value="Genomic_DNA"/>
</dbReference>
<dbReference type="AlphaFoldDB" id="A0AAD8AJ18"/>
<name>A0AAD8AJ18_DIPPU</name>
<feature type="non-terminal residue" evidence="2">
    <location>
        <position position="1"/>
    </location>
</feature>
<keyword evidence="3" id="KW-1185">Reference proteome</keyword>
<keyword evidence="1" id="KW-1133">Transmembrane helix</keyword>
<organism evidence="2 3">
    <name type="scientific">Diploptera punctata</name>
    <name type="common">Pacific beetle cockroach</name>
    <dbReference type="NCBI Taxonomy" id="6984"/>
    <lineage>
        <taxon>Eukaryota</taxon>
        <taxon>Metazoa</taxon>
        <taxon>Ecdysozoa</taxon>
        <taxon>Arthropoda</taxon>
        <taxon>Hexapoda</taxon>
        <taxon>Insecta</taxon>
        <taxon>Pterygota</taxon>
        <taxon>Neoptera</taxon>
        <taxon>Polyneoptera</taxon>
        <taxon>Dictyoptera</taxon>
        <taxon>Blattodea</taxon>
        <taxon>Blaberoidea</taxon>
        <taxon>Blaberidae</taxon>
        <taxon>Diplopterinae</taxon>
        <taxon>Diploptera</taxon>
    </lineage>
</organism>
<proteinExistence type="predicted"/>
<protein>
    <submittedName>
        <fullName evidence="2">Uncharacterized protein</fullName>
    </submittedName>
</protein>
<keyword evidence="1" id="KW-0812">Transmembrane</keyword>
<keyword evidence="1" id="KW-0472">Membrane</keyword>
<feature type="transmembrane region" description="Helical" evidence="1">
    <location>
        <begin position="6"/>
        <end position="25"/>
    </location>
</feature>
<evidence type="ECO:0000313" key="3">
    <source>
        <dbReference type="Proteomes" id="UP001233999"/>
    </source>
</evidence>
<gene>
    <name evidence="2" type="ORF">L9F63_009759</name>
</gene>
<evidence type="ECO:0000313" key="2">
    <source>
        <dbReference type="EMBL" id="KAJ9599931.1"/>
    </source>
</evidence>
<accession>A0AAD8AJ18</accession>
<sequence length="71" mass="7929">ARFYTVIQVTFGLPFFNPLAIVFVAHNPIFTLLILLHVFFFLLTGFLLPSTGVILEPNEPPGSVFFCPSTE</sequence>
<reference evidence="2" key="1">
    <citation type="journal article" date="2023" name="IScience">
        <title>Live-bearing cockroach genome reveals convergent evolutionary mechanisms linked to viviparity in insects and beyond.</title>
        <authorList>
            <person name="Fouks B."/>
            <person name="Harrison M.C."/>
            <person name="Mikhailova A.A."/>
            <person name="Marchal E."/>
            <person name="English S."/>
            <person name="Carruthers M."/>
            <person name="Jennings E.C."/>
            <person name="Chiamaka E.L."/>
            <person name="Frigard R.A."/>
            <person name="Pippel M."/>
            <person name="Attardo G.M."/>
            <person name="Benoit J.B."/>
            <person name="Bornberg-Bauer E."/>
            <person name="Tobe S.S."/>
        </authorList>
    </citation>
    <scope>NUCLEOTIDE SEQUENCE</scope>
    <source>
        <strain evidence="2">Stay&amp;Tobe</strain>
    </source>
</reference>
<evidence type="ECO:0000256" key="1">
    <source>
        <dbReference type="SAM" id="Phobius"/>
    </source>
</evidence>
<feature type="transmembrane region" description="Helical" evidence="1">
    <location>
        <begin position="32"/>
        <end position="55"/>
    </location>
</feature>
<feature type="non-terminal residue" evidence="2">
    <location>
        <position position="71"/>
    </location>
</feature>
<comment type="caution">
    <text evidence="2">The sequence shown here is derived from an EMBL/GenBank/DDBJ whole genome shotgun (WGS) entry which is preliminary data.</text>
</comment>